<protein>
    <submittedName>
        <fullName evidence="8">Promyelocytic leukemia</fullName>
    </submittedName>
</protein>
<feature type="compositionally biased region" description="Basic and acidic residues" evidence="5">
    <location>
        <begin position="495"/>
        <end position="505"/>
    </location>
</feature>
<evidence type="ECO:0000256" key="4">
    <source>
        <dbReference type="PROSITE-ProRule" id="PRU00024"/>
    </source>
</evidence>
<dbReference type="AlphaFoldDB" id="A0A8C8U629"/>
<organism evidence="8 9">
    <name type="scientific">Peromyscus maniculatus bairdii</name>
    <name type="common">Prairie deer mouse</name>
    <dbReference type="NCBI Taxonomy" id="230844"/>
    <lineage>
        <taxon>Eukaryota</taxon>
        <taxon>Metazoa</taxon>
        <taxon>Chordata</taxon>
        <taxon>Craniata</taxon>
        <taxon>Vertebrata</taxon>
        <taxon>Euteleostomi</taxon>
        <taxon>Mammalia</taxon>
        <taxon>Eutheria</taxon>
        <taxon>Euarchontoglires</taxon>
        <taxon>Glires</taxon>
        <taxon>Rodentia</taxon>
        <taxon>Myomorpha</taxon>
        <taxon>Muroidea</taxon>
        <taxon>Cricetidae</taxon>
        <taxon>Neotominae</taxon>
        <taxon>Peromyscus</taxon>
    </lineage>
</organism>
<evidence type="ECO:0000313" key="9">
    <source>
        <dbReference type="Proteomes" id="UP000694547"/>
    </source>
</evidence>
<dbReference type="Gene3D" id="3.30.40.10">
    <property type="entry name" value="Zinc/RING finger domain, C3HC4 (zinc finger)"/>
    <property type="match status" value="1"/>
</dbReference>
<keyword evidence="3" id="KW-0862">Zinc</keyword>
<feature type="region of interest" description="Disordered" evidence="5">
    <location>
        <begin position="439"/>
        <end position="509"/>
    </location>
</feature>
<dbReference type="PROSITE" id="PS50089">
    <property type="entry name" value="ZF_RING_2"/>
    <property type="match status" value="1"/>
</dbReference>
<feature type="domain" description="B box-type" evidence="7">
    <location>
        <begin position="122"/>
        <end position="164"/>
    </location>
</feature>
<feature type="domain" description="B box-type" evidence="7">
    <location>
        <begin position="181"/>
        <end position="220"/>
    </location>
</feature>
<dbReference type="InterPro" id="IPR001841">
    <property type="entry name" value="Znf_RING"/>
</dbReference>
<dbReference type="Ensembl" id="ENSPEMT00000027465.2">
    <property type="protein sequence ID" value="ENSPEMP00000023095.2"/>
    <property type="gene ID" value="ENSPEMG00000020243.2"/>
</dbReference>
<proteinExistence type="predicted"/>
<dbReference type="InterPro" id="IPR000315">
    <property type="entry name" value="Znf_B-box"/>
</dbReference>
<feature type="compositionally biased region" description="Polar residues" evidence="5">
    <location>
        <begin position="449"/>
        <end position="464"/>
    </location>
</feature>
<dbReference type="Proteomes" id="UP000694547">
    <property type="component" value="Chromosome 7"/>
</dbReference>
<name>A0A8C8U629_PERMB</name>
<evidence type="ECO:0000313" key="8">
    <source>
        <dbReference type="Ensembl" id="ENSPEMP00000023095.2"/>
    </source>
</evidence>
<dbReference type="PANTHER" id="PTHR25462:SF302">
    <property type="entry name" value="PROTEIN PML"/>
    <property type="match status" value="1"/>
</dbReference>
<feature type="compositionally biased region" description="Polar residues" evidence="5">
    <location>
        <begin position="1"/>
        <end position="13"/>
    </location>
</feature>
<feature type="region of interest" description="Disordered" evidence="5">
    <location>
        <begin position="1"/>
        <end position="40"/>
    </location>
</feature>
<dbReference type="GeneTree" id="ENSGT00510000048454"/>
<dbReference type="Pfam" id="PF12126">
    <property type="entry name" value="PML_CC"/>
    <property type="match status" value="1"/>
</dbReference>
<evidence type="ECO:0000259" key="6">
    <source>
        <dbReference type="PROSITE" id="PS50089"/>
    </source>
</evidence>
<dbReference type="PROSITE" id="PS00518">
    <property type="entry name" value="ZF_RING_1"/>
    <property type="match status" value="1"/>
</dbReference>
<reference evidence="8" key="2">
    <citation type="submission" date="2025-08" db="UniProtKB">
        <authorList>
            <consortium name="Ensembl"/>
        </authorList>
    </citation>
    <scope>IDENTIFICATION</scope>
</reference>
<accession>A0A8C8U629</accession>
<evidence type="ECO:0000256" key="5">
    <source>
        <dbReference type="SAM" id="MobiDB-lite"/>
    </source>
</evidence>
<keyword evidence="2 4" id="KW-0863">Zinc-finger</keyword>
<dbReference type="GO" id="GO:0045087">
    <property type="term" value="P:innate immune response"/>
    <property type="evidence" value="ECO:0007669"/>
    <property type="project" value="TreeGrafter"/>
</dbReference>
<dbReference type="GO" id="GO:0016605">
    <property type="term" value="C:PML body"/>
    <property type="evidence" value="ECO:0007669"/>
    <property type="project" value="TreeGrafter"/>
</dbReference>
<dbReference type="InterPro" id="IPR047153">
    <property type="entry name" value="TRIM45/56/19-like"/>
</dbReference>
<evidence type="ECO:0000256" key="2">
    <source>
        <dbReference type="ARBA" id="ARBA00022771"/>
    </source>
</evidence>
<reference evidence="8 9" key="1">
    <citation type="submission" date="2018-10" db="EMBL/GenBank/DDBJ databases">
        <title>Improved assembly of the deer mouse Peromyscus maniculatus genome.</title>
        <authorList>
            <person name="Lassance J.-M."/>
            <person name="Hoekstra H.E."/>
        </authorList>
    </citation>
    <scope>NUCLEOTIDE SEQUENCE [LARGE SCALE GENOMIC DNA]</scope>
</reference>
<dbReference type="InterPro" id="IPR021978">
    <property type="entry name" value="PML-like_CC"/>
</dbReference>
<evidence type="ECO:0000259" key="7">
    <source>
        <dbReference type="PROSITE" id="PS50119"/>
    </source>
</evidence>
<dbReference type="InterPro" id="IPR017907">
    <property type="entry name" value="Znf_RING_CS"/>
</dbReference>
<dbReference type="SUPFAM" id="SSF57845">
    <property type="entry name" value="B-box zinc-binding domain"/>
    <property type="match status" value="1"/>
</dbReference>
<dbReference type="Pfam" id="PF22586">
    <property type="entry name" value="ANCHR-like_BBOX"/>
    <property type="match status" value="1"/>
</dbReference>
<sequence>MQKAPSPTGSPCLQQDPALTPTPTMPPPEDPSEDHEHSQSPAEVLLAMKEEFQFLCCPGCKAQARCPKLLPCLHTLCSGCLEAQGLRCPVCQAPGAGAEEALDNVFFESLQRRLAVFRQIVDAQAACTRCKESADFWCFECEQLMCHKCFDAHQWYLKHEARPLAELRDSSVREFLDSTRKSNIFCSNTNHRTPAPTNIYCRGCAKPLCCACALLDGDHNHLRCDIGDEIQQRYEELGTMTQALQEQDRVFDSAHAQMRSTIGQLEHARADTEARIRARVRQVVEHVQAQERQLLEAVNARYQRDYQEIAGQLGHLEAVLQRIRSGGALVDKMKLYASDQEVLDMHSFLRKALCRLSQEEPQNQQVQLRTSGFEEFKWCLQDLISCITQRTDAAVARRATPEAASIPRDSFDLEQASQTITPMKRKCCHSDCHRKIIKMESTEEDENRLISSSPEQPRPSTSRAISPPHLDGPPSPESPIREKETPQPTSNHVTSDTEKTGKEIRQAGTWVRPSCCPQISGIPPALEATRIPMHTLL</sequence>
<dbReference type="CDD" id="cd16579">
    <property type="entry name" value="RING-HC_PML_C-V"/>
    <property type="match status" value="1"/>
</dbReference>
<dbReference type="Gene3D" id="3.30.160.60">
    <property type="entry name" value="Classic Zinc Finger"/>
    <property type="match status" value="1"/>
</dbReference>
<dbReference type="SMART" id="SM00184">
    <property type="entry name" value="RING"/>
    <property type="match status" value="1"/>
</dbReference>
<keyword evidence="1" id="KW-0479">Metal-binding</keyword>
<dbReference type="GO" id="GO:0044790">
    <property type="term" value="P:suppression of viral release by host"/>
    <property type="evidence" value="ECO:0007669"/>
    <property type="project" value="TreeGrafter"/>
</dbReference>
<evidence type="ECO:0000256" key="1">
    <source>
        <dbReference type="ARBA" id="ARBA00022723"/>
    </source>
</evidence>
<dbReference type="PROSITE" id="PS50119">
    <property type="entry name" value="ZF_BBOX"/>
    <property type="match status" value="2"/>
</dbReference>
<dbReference type="InterPro" id="IPR013083">
    <property type="entry name" value="Znf_RING/FYVE/PHD"/>
</dbReference>
<evidence type="ECO:0000256" key="3">
    <source>
        <dbReference type="ARBA" id="ARBA00022833"/>
    </source>
</evidence>
<dbReference type="GO" id="GO:0008270">
    <property type="term" value="F:zinc ion binding"/>
    <property type="evidence" value="ECO:0007669"/>
    <property type="project" value="UniProtKB-KW"/>
</dbReference>
<dbReference type="PANTHER" id="PTHR25462">
    <property type="entry name" value="BONUS, ISOFORM C-RELATED"/>
    <property type="match status" value="1"/>
</dbReference>
<dbReference type="CDD" id="cd19804">
    <property type="entry name" value="Bbox1_TRIM19_C-V"/>
    <property type="match status" value="1"/>
</dbReference>
<dbReference type="SMART" id="SM00336">
    <property type="entry name" value="BBOX"/>
    <property type="match status" value="2"/>
</dbReference>
<reference evidence="8" key="3">
    <citation type="submission" date="2025-09" db="UniProtKB">
        <authorList>
            <consortium name="Ensembl"/>
        </authorList>
    </citation>
    <scope>IDENTIFICATION</scope>
</reference>
<dbReference type="SUPFAM" id="SSF57850">
    <property type="entry name" value="RING/U-box"/>
    <property type="match status" value="1"/>
</dbReference>
<feature type="domain" description="RING-type" evidence="6">
    <location>
        <begin position="57"/>
        <end position="92"/>
    </location>
</feature>
<keyword evidence="9" id="KW-1185">Reference proteome</keyword>
<dbReference type="GO" id="GO:0008630">
    <property type="term" value="P:intrinsic apoptotic signaling pathway in response to DNA damage"/>
    <property type="evidence" value="ECO:0007669"/>
    <property type="project" value="TreeGrafter"/>
</dbReference>